<name>A0A6C0H3I1_9ZZZZ</name>
<sequence>MGCDYYILKLLQIYYNNDDFLEIELYRQKGYYIDDDQDEDEDYDDYSERFHEYVEYCLETKMKPIVIYNNNCFCKSSFDTKYTNIIEDEIVKHNKTWSEITKIVKVEKRLER</sequence>
<proteinExistence type="predicted"/>
<dbReference type="AlphaFoldDB" id="A0A6C0H3I1"/>
<organism evidence="1">
    <name type="scientific">viral metagenome</name>
    <dbReference type="NCBI Taxonomy" id="1070528"/>
    <lineage>
        <taxon>unclassified sequences</taxon>
        <taxon>metagenomes</taxon>
        <taxon>organismal metagenomes</taxon>
    </lineage>
</organism>
<dbReference type="EMBL" id="MN739856">
    <property type="protein sequence ID" value="QHT74705.1"/>
    <property type="molecule type" value="Genomic_DNA"/>
</dbReference>
<protein>
    <submittedName>
        <fullName evidence="1">Uncharacterized protein</fullName>
    </submittedName>
</protein>
<reference evidence="1" key="1">
    <citation type="journal article" date="2020" name="Nature">
        <title>Giant virus diversity and host interactions through global metagenomics.</title>
        <authorList>
            <person name="Schulz F."/>
            <person name="Roux S."/>
            <person name="Paez-Espino D."/>
            <person name="Jungbluth S."/>
            <person name="Walsh D.A."/>
            <person name="Denef V.J."/>
            <person name="McMahon K.D."/>
            <person name="Konstantinidis K.T."/>
            <person name="Eloe-Fadrosh E.A."/>
            <person name="Kyrpides N.C."/>
            <person name="Woyke T."/>
        </authorList>
    </citation>
    <scope>NUCLEOTIDE SEQUENCE</scope>
    <source>
        <strain evidence="1">GVMAG-M-3300023179-59</strain>
    </source>
</reference>
<accession>A0A6C0H3I1</accession>
<evidence type="ECO:0000313" key="1">
    <source>
        <dbReference type="EMBL" id="QHT74705.1"/>
    </source>
</evidence>